<name>A0ABV3J313_9ACTN</name>
<feature type="region of interest" description="Disordered" evidence="1">
    <location>
        <begin position="608"/>
        <end position="632"/>
    </location>
</feature>
<accession>A0ABV3J313</accession>
<protein>
    <recommendedName>
        <fullName evidence="4">Integrase</fullName>
    </recommendedName>
</protein>
<proteinExistence type="predicted"/>
<dbReference type="Proteomes" id="UP001552479">
    <property type="component" value="Unassembled WGS sequence"/>
</dbReference>
<feature type="region of interest" description="Disordered" evidence="1">
    <location>
        <begin position="201"/>
        <end position="232"/>
    </location>
</feature>
<evidence type="ECO:0000256" key="1">
    <source>
        <dbReference type="SAM" id="MobiDB-lite"/>
    </source>
</evidence>
<gene>
    <name evidence="2" type="ORF">AB0L03_30380</name>
</gene>
<dbReference type="EMBL" id="JBFASG010000044">
    <property type="protein sequence ID" value="MEV4927073.1"/>
    <property type="molecule type" value="Genomic_DNA"/>
</dbReference>
<evidence type="ECO:0000313" key="2">
    <source>
        <dbReference type="EMBL" id="MEV4927073.1"/>
    </source>
</evidence>
<evidence type="ECO:0000313" key="3">
    <source>
        <dbReference type="Proteomes" id="UP001552479"/>
    </source>
</evidence>
<dbReference type="RefSeq" id="WP_366090303.1">
    <property type="nucleotide sequence ID" value="NZ_JBFASG010000044.1"/>
</dbReference>
<comment type="caution">
    <text evidence="2">The sequence shown here is derived from an EMBL/GenBank/DDBJ whole genome shotgun (WGS) entry which is preliminary data.</text>
</comment>
<organism evidence="2 3">
    <name type="scientific">Streptomyces roseoverticillatus</name>
    <dbReference type="NCBI Taxonomy" id="66429"/>
    <lineage>
        <taxon>Bacteria</taxon>
        <taxon>Bacillati</taxon>
        <taxon>Actinomycetota</taxon>
        <taxon>Actinomycetes</taxon>
        <taxon>Kitasatosporales</taxon>
        <taxon>Streptomycetaceae</taxon>
        <taxon>Streptomyces</taxon>
    </lineage>
</organism>
<reference evidence="2 3" key="1">
    <citation type="submission" date="2024-06" db="EMBL/GenBank/DDBJ databases">
        <title>The Natural Products Discovery Center: Release of the First 8490 Sequenced Strains for Exploring Actinobacteria Biosynthetic Diversity.</title>
        <authorList>
            <person name="Kalkreuter E."/>
            <person name="Kautsar S.A."/>
            <person name="Yang D."/>
            <person name="Bader C.D."/>
            <person name="Teijaro C.N."/>
            <person name="Fluegel L."/>
            <person name="Davis C.M."/>
            <person name="Simpson J.R."/>
            <person name="Lauterbach L."/>
            <person name="Steele A.D."/>
            <person name="Gui C."/>
            <person name="Meng S."/>
            <person name="Li G."/>
            <person name="Viehrig K."/>
            <person name="Ye F."/>
            <person name="Su P."/>
            <person name="Kiefer A.F."/>
            <person name="Nichols A."/>
            <person name="Cepeda A.J."/>
            <person name="Yan W."/>
            <person name="Fan B."/>
            <person name="Jiang Y."/>
            <person name="Adhikari A."/>
            <person name="Zheng C.-J."/>
            <person name="Schuster L."/>
            <person name="Cowan T.M."/>
            <person name="Smanski M.J."/>
            <person name="Chevrette M.G."/>
            <person name="De Carvalho L.P.S."/>
            <person name="Shen B."/>
        </authorList>
    </citation>
    <scope>NUCLEOTIDE SEQUENCE [LARGE SCALE GENOMIC DNA]</scope>
    <source>
        <strain evidence="2 3">NPDC053791</strain>
    </source>
</reference>
<evidence type="ECO:0008006" key="4">
    <source>
        <dbReference type="Google" id="ProtNLM"/>
    </source>
</evidence>
<sequence>MLRNGGRELLVALTLYSRCVESRWRYDGGPAATHSFAEMRDFLRSEARNLMTDADTTQRLSQGHKSGRDTARELDARGSARLRALNIFGTAVEIDSVDAEPVQDEILGEIKCCWARFGWGEDPEALREAKLALVRQCGAAARRVAALPQGEPAYGTLFEIGGKEPDYRVRAAIAQEIGAGGEKAYGALDVYPHLHHARNVVSGSRPAEPPKETETDCLSDLSPMAHQGDRDQRAVQRVLKRSKQRLERLYAEEEAAEEKRNWYCTTMCAWVLPMLVDSAMMARHLGSPRDDLEEWVSEATDAPSSHDGEAFPGTQFALGVTLAQGFKYAANRRLNAQSDREARQFLVKQAQDMLRRSTFWYTRLTLLHALTLWALPDDVREPQPIRGHGADPRGQVREWLALPKGQKEHPLVEAAGRLAVRALQTRRPERFLWIDEAGVASEVGTEVGPPGEQRAHNLWIPPSTGWSTLDPTAQQLLADVLLLAVLCERGYRPKDLFHLLDRTCGGHSQLPFCLSHDRARLDPVRAVERTGQPGTRCTDKCGMKMCPYPAKAESLRLEFSEVFCLHQGDLLRTWRPRDWLFLRFRREAPWQRKVPVAGMRRFWDRMGDRARDTDPEGADSCRGRDGAGGSRT</sequence>
<keyword evidence="3" id="KW-1185">Reference proteome</keyword>
<feature type="compositionally biased region" description="Basic and acidic residues" evidence="1">
    <location>
        <begin position="608"/>
        <end position="625"/>
    </location>
</feature>